<protein>
    <submittedName>
        <fullName evidence="3">Uncharacterized protein LOC113517915</fullName>
    </submittedName>
</protein>
<dbReference type="KEGG" id="gmw:113517915"/>
<dbReference type="Proteomes" id="UP001652740">
    <property type="component" value="Unplaced"/>
</dbReference>
<sequence>MRENCYILVLLYLIICSNHVVLSGEESADSGSDLGSNLITSLRNDANLDLSVDEEYEDLRAELLAYHTALSSLVSESRRSMITTPCWQLGGICINVNLCPGFNYLTEVPGCKDTLRVCCFVWNRYNIKGSLPRVKQIDFGGKGVLDISTTKKRRRPNVN</sequence>
<evidence type="ECO:0000256" key="1">
    <source>
        <dbReference type="SAM" id="SignalP"/>
    </source>
</evidence>
<keyword evidence="2" id="KW-1185">Reference proteome</keyword>
<proteinExistence type="predicted"/>
<name>A0A6J1WS36_GALME</name>
<keyword evidence="1" id="KW-0732">Signal</keyword>
<accession>A0A6J1WS36</accession>
<organism evidence="2 3">
    <name type="scientific">Galleria mellonella</name>
    <name type="common">Greater wax moth</name>
    <dbReference type="NCBI Taxonomy" id="7137"/>
    <lineage>
        <taxon>Eukaryota</taxon>
        <taxon>Metazoa</taxon>
        <taxon>Ecdysozoa</taxon>
        <taxon>Arthropoda</taxon>
        <taxon>Hexapoda</taxon>
        <taxon>Insecta</taxon>
        <taxon>Pterygota</taxon>
        <taxon>Neoptera</taxon>
        <taxon>Endopterygota</taxon>
        <taxon>Lepidoptera</taxon>
        <taxon>Glossata</taxon>
        <taxon>Ditrysia</taxon>
        <taxon>Pyraloidea</taxon>
        <taxon>Pyralidae</taxon>
        <taxon>Galleriinae</taxon>
        <taxon>Galleria</taxon>
    </lineage>
</organism>
<dbReference type="InParanoid" id="A0A6J1WS36"/>
<dbReference type="RefSeq" id="XP_026758461.2">
    <property type="nucleotide sequence ID" value="XM_026902660.3"/>
</dbReference>
<reference evidence="3" key="1">
    <citation type="submission" date="2025-08" db="UniProtKB">
        <authorList>
            <consortium name="RefSeq"/>
        </authorList>
    </citation>
    <scope>IDENTIFICATION</scope>
    <source>
        <tissue evidence="3">Whole larvae</tissue>
    </source>
</reference>
<evidence type="ECO:0000313" key="3">
    <source>
        <dbReference type="RefSeq" id="XP_026758461.2"/>
    </source>
</evidence>
<dbReference type="AlphaFoldDB" id="A0A6J1WS36"/>
<feature type="signal peptide" evidence="1">
    <location>
        <begin position="1"/>
        <end position="23"/>
    </location>
</feature>
<feature type="chain" id="PRO_5045470157" evidence="1">
    <location>
        <begin position="24"/>
        <end position="159"/>
    </location>
</feature>
<dbReference type="GeneID" id="113517915"/>
<evidence type="ECO:0000313" key="2">
    <source>
        <dbReference type="Proteomes" id="UP001652740"/>
    </source>
</evidence>
<gene>
    <name evidence="3" type="primary">LOC113517915</name>
</gene>